<feature type="domain" description="DUF5405" evidence="1">
    <location>
        <begin position="7"/>
        <end position="75"/>
    </location>
</feature>
<reference evidence="3" key="1">
    <citation type="submission" date="2015-11" db="EMBL/GenBank/DDBJ databases">
        <authorList>
            <person name="Tobias N.J."/>
            <person name="Mishra B."/>
            <person name="Gupta D.K."/>
            <person name="Thines M."/>
            <person name="Stinear T.P."/>
            <person name="Bode H.B."/>
        </authorList>
    </citation>
    <scope>NUCLEOTIDE SEQUENCE [LARGE SCALE GENOMIC DNA]</scope>
    <source>
        <strain evidence="3">PB45.5</strain>
    </source>
</reference>
<gene>
    <name evidence="2" type="ORF">Phpb_02998</name>
</gene>
<evidence type="ECO:0000259" key="1">
    <source>
        <dbReference type="Pfam" id="PF17399"/>
    </source>
</evidence>
<keyword evidence="3" id="KW-1185">Reference proteome</keyword>
<evidence type="ECO:0000313" key="3">
    <source>
        <dbReference type="Proteomes" id="UP000092665"/>
    </source>
</evidence>
<dbReference type="InterPro" id="IPR035404">
    <property type="entry name" value="DUF5405"/>
</dbReference>
<proteinExistence type="predicted"/>
<dbReference type="Proteomes" id="UP000092665">
    <property type="component" value="Unassembled WGS sequence"/>
</dbReference>
<dbReference type="PATRIC" id="fig|29488.15.peg.3299"/>
<dbReference type="EMBL" id="LOIC01000077">
    <property type="protein sequence ID" value="OCA53894.1"/>
    <property type="molecule type" value="Genomic_DNA"/>
</dbReference>
<sequence>MEIRLDKYVITSDEYQFILNEIKINKEGKNIGQERLQTIGYYPRLEQLIKKLILLEIRRDDIKSLQDMSDKINQFATEISLKIK</sequence>
<dbReference type="Pfam" id="PF17399">
    <property type="entry name" value="DUF5405"/>
    <property type="match status" value="1"/>
</dbReference>
<evidence type="ECO:0000313" key="2">
    <source>
        <dbReference type="EMBL" id="OCA53894.1"/>
    </source>
</evidence>
<name>A0A1B8YFF2_9GAMM</name>
<dbReference type="RefSeq" id="WP_065391019.1">
    <property type="nucleotide sequence ID" value="NZ_CAWMQN010000077.1"/>
</dbReference>
<comment type="caution">
    <text evidence="2">The sequence shown here is derived from an EMBL/GenBank/DDBJ whole genome shotgun (WGS) entry which is preliminary data.</text>
</comment>
<protein>
    <recommendedName>
        <fullName evidence="1">DUF5405 domain-containing protein</fullName>
    </recommendedName>
</protein>
<accession>A0A1B8YFF2</accession>
<organism evidence="2 3">
    <name type="scientific">Photorhabdus namnaonensis</name>
    <dbReference type="NCBI Taxonomy" id="1851568"/>
    <lineage>
        <taxon>Bacteria</taxon>
        <taxon>Pseudomonadati</taxon>
        <taxon>Pseudomonadota</taxon>
        <taxon>Gammaproteobacteria</taxon>
        <taxon>Enterobacterales</taxon>
        <taxon>Morganellaceae</taxon>
        <taxon>Photorhabdus</taxon>
    </lineage>
</organism>
<dbReference type="AlphaFoldDB" id="A0A1B8YFF2"/>